<reference evidence="3 4" key="1">
    <citation type="submission" date="2015-08" db="EMBL/GenBank/DDBJ databases">
        <title>Next Generation Sequencing and Analysis of the Genome of Puccinia sorghi L Schw, the Causal Agent of Maize Common Rust.</title>
        <authorList>
            <person name="Rochi L."/>
            <person name="Burguener G."/>
            <person name="Darino M."/>
            <person name="Turjanski A."/>
            <person name="Kreff E."/>
            <person name="Dieguez M.J."/>
            <person name="Sacco F."/>
        </authorList>
    </citation>
    <scope>NUCLEOTIDE SEQUENCE [LARGE SCALE GENOMIC DNA]</scope>
    <source>
        <strain evidence="3 4">RO10H11247</strain>
    </source>
</reference>
<sequence length="408" mass="45696">MKRSGKVACLLACLSVGWLAEPSSPEEWMQFIDWSHPDLNEAISLSTASSAMADHHSSLLKNYDHGGMLTAIPDHPLQADSHTGADMGATLWDRANAIDDSINQPPEEITLSEYNAPPSLGAPQNTDDLHRTLGSSSTNPAFAPWYPASPSMTTTATTNQSKRKSPPRIQLPPGPLIKEKPDLPRKSPAVLPTLLSAGHLRPNWISVPSEMQYDHCQPFLFSGSKPPSQGPTRRRKIQRHNALAHYAFLSLHRRVAIHSLYLLYVEMIFWIVPREANSVTLATELNLAHEAFERLSKAAQKRAASKDTMYSFNDPADKTLDEEADGLLNQVAEKLEGQIAGHRNIETFDRFWIYLEFWMDTNRPGIFKDLISTKNLSSRFKSFFMDIFLYSYTALHQRCLSQSTLVTP</sequence>
<keyword evidence="4" id="KW-1185">Reference proteome</keyword>
<accession>A0A0L6VKP7</accession>
<evidence type="ECO:0000313" key="4">
    <source>
        <dbReference type="Proteomes" id="UP000037035"/>
    </source>
</evidence>
<gene>
    <name evidence="3" type="ORF">VP01_1426g2</name>
</gene>
<dbReference type="AlphaFoldDB" id="A0A0L6VKP7"/>
<comment type="caution">
    <text evidence="3">The sequence shown here is derived from an EMBL/GenBank/DDBJ whole genome shotgun (WGS) entry which is preliminary data.</text>
</comment>
<organism evidence="3 4">
    <name type="scientific">Puccinia sorghi</name>
    <dbReference type="NCBI Taxonomy" id="27349"/>
    <lineage>
        <taxon>Eukaryota</taxon>
        <taxon>Fungi</taxon>
        <taxon>Dikarya</taxon>
        <taxon>Basidiomycota</taxon>
        <taxon>Pucciniomycotina</taxon>
        <taxon>Pucciniomycetes</taxon>
        <taxon>Pucciniales</taxon>
        <taxon>Pucciniaceae</taxon>
        <taxon>Puccinia</taxon>
    </lineage>
</organism>
<feature type="signal peptide" evidence="2">
    <location>
        <begin position="1"/>
        <end position="20"/>
    </location>
</feature>
<keyword evidence="2" id="KW-0732">Signal</keyword>
<dbReference type="VEuPathDB" id="FungiDB:VP01_1426g2"/>
<dbReference type="STRING" id="27349.A0A0L6VKP7"/>
<evidence type="ECO:0000313" key="3">
    <source>
        <dbReference type="EMBL" id="KNZ61284.1"/>
    </source>
</evidence>
<name>A0A0L6VKP7_9BASI</name>
<evidence type="ECO:0000256" key="2">
    <source>
        <dbReference type="SAM" id="SignalP"/>
    </source>
</evidence>
<feature type="region of interest" description="Disordered" evidence="1">
    <location>
        <begin position="111"/>
        <end position="184"/>
    </location>
</feature>
<protein>
    <submittedName>
        <fullName evidence="3">Uncharacterized protein</fullName>
    </submittedName>
</protein>
<feature type="chain" id="PRO_5005568632" evidence="2">
    <location>
        <begin position="21"/>
        <end position="408"/>
    </location>
</feature>
<proteinExistence type="predicted"/>
<dbReference type="Proteomes" id="UP000037035">
    <property type="component" value="Unassembled WGS sequence"/>
</dbReference>
<evidence type="ECO:0000256" key="1">
    <source>
        <dbReference type="SAM" id="MobiDB-lite"/>
    </source>
</evidence>
<dbReference type="EMBL" id="LAVV01004743">
    <property type="protein sequence ID" value="KNZ61284.1"/>
    <property type="molecule type" value="Genomic_DNA"/>
</dbReference>